<keyword evidence="3" id="KW-1185">Reference proteome</keyword>
<dbReference type="InterPro" id="IPR016181">
    <property type="entry name" value="Acyl_CoA_acyltransferase"/>
</dbReference>
<proteinExistence type="predicted"/>
<dbReference type="KEGG" id="ccro:CMC5_067030"/>
<protein>
    <submittedName>
        <fullName evidence="2">N-acetyltransferase</fullName>
    </submittedName>
</protein>
<dbReference type="PANTHER" id="PTHR43617:SF2">
    <property type="entry name" value="UPF0039 PROTEIN SLL0451"/>
    <property type="match status" value="1"/>
</dbReference>
<evidence type="ECO:0000259" key="1">
    <source>
        <dbReference type="PROSITE" id="PS51186"/>
    </source>
</evidence>
<dbReference type="AlphaFoldDB" id="A0A0K1EP95"/>
<dbReference type="Gene3D" id="3.40.630.30">
    <property type="match status" value="1"/>
</dbReference>
<evidence type="ECO:0000313" key="2">
    <source>
        <dbReference type="EMBL" id="AKT42477.1"/>
    </source>
</evidence>
<keyword evidence="2" id="KW-0808">Transferase</keyword>
<dbReference type="STRING" id="52.CMC5_067030"/>
<dbReference type="InterPro" id="IPR050276">
    <property type="entry name" value="MshD_Acetyltransferase"/>
</dbReference>
<dbReference type="PANTHER" id="PTHR43617">
    <property type="entry name" value="L-AMINO ACID N-ACETYLTRANSFERASE"/>
    <property type="match status" value="1"/>
</dbReference>
<name>A0A0K1EP95_CHOCO</name>
<evidence type="ECO:0000313" key="3">
    <source>
        <dbReference type="Proteomes" id="UP000067626"/>
    </source>
</evidence>
<sequence>MDMLIVDLRPEHPGDAAAIRRVNERAFNTPAEADLVDALTRNGGVTLSLVASIDGQVVGHILFSPVTIEREGAHDEAIGLAPMAVLPEHQRRGIGDRLIREGLDRLRRAGHGAVVVLGHPAYYPRFGFEPASRFGLRWEIACPDEAFMALELRPGALVSHPGIVRYRPEFGAVSSAEPPPA</sequence>
<dbReference type="Proteomes" id="UP000067626">
    <property type="component" value="Chromosome"/>
</dbReference>
<dbReference type="OrthoDB" id="9797178at2"/>
<reference evidence="2 3" key="1">
    <citation type="submission" date="2015-07" db="EMBL/GenBank/DDBJ databases">
        <title>Genome analysis of myxobacterium Chondromyces crocatus Cm c5 reveals a high potential for natural compound synthesis and the genetic basis for the loss of fruiting body formation.</title>
        <authorList>
            <person name="Zaburannyi N."/>
            <person name="Bunk B."/>
            <person name="Maier J."/>
            <person name="Overmann J."/>
            <person name="Mueller R."/>
        </authorList>
    </citation>
    <scope>NUCLEOTIDE SEQUENCE [LARGE SCALE GENOMIC DNA]</scope>
    <source>
        <strain evidence="2 3">Cm c5</strain>
    </source>
</reference>
<gene>
    <name evidence="2" type="ORF">CMC5_067030</name>
</gene>
<dbReference type="EMBL" id="CP012159">
    <property type="protein sequence ID" value="AKT42477.1"/>
    <property type="molecule type" value="Genomic_DNA"/>
</dbReference>
<dbReference type="CDD" id="cd04301">
    <property type="entry name" value="NAT_SF"/>
    <property type="match status" value="1"/>
</dbReference>
<dbReference type="PROSITE" id="PS51186">
    <property type="entry name" value="GNAT"/>
    <property type="match status" value="1"/>
</dbReference>
<dbReference type="Pfam" id="PF13527">
    <property type="entry name" value="Acetyltransf_9"/>
    <property type="match status" value="1"/>
</dbReference>
<accession>A0A0K1EP95</accession>
<feature type="domain" description="N-acetyltransferase" evidence="1">
    <location>
        <begin position="6"/>
        <end position="153"/>
    </location>
</feature>
<organism evidence="2 3">
    <name type="scientific">Chondromyces crocatus</name>
    <dbReference type="NCBI Taxonomy" id="52"/>
    <lineage>
        <taxon>Bacteria</taxon>
        <taxon>Pseudomonadati</taxon>
        <taxon>Myxococcota</taxon>
        <taxon>Polyangia</taxon>
        <taxon>Polyangiales</taxon>
        <taxon>Polyangiaceae</taxon>
        <taxon>Chondromyces</taxon>
    </lineage>
</organism>
<dbReference type="GO" id="GO:0016747">
    <property type="term" value="F:acyltransferase activity, transferring groups other than amino-acyl groups"/>
    <property type="evidence" value="ECO:0007669"/>
    <property type="project" value="InterPro"/>
</dbReference>
<dbReference type="SUPFAM" id="SSF55729">
    <property type="entry name" value="Acyl-CoA N-acyltransferases (Nat)"/>
    <property type="match status" value="1"/>
</dbReference>
<dbReference type="InterPro" id="IPR000182">
    <property type="entry name" value="GNAT_dom"/>
</dbReference>